<name>A0A1L9Q4P8_ASPVE</name>
<keyword evidence="2" id="KW-0479">Metal-binding</keyword>
<keyword evidence="4" id="KW-0862">Zinc</keyword>
<dbReference type="SMART" id="SM00401">
    <property type="entry name" value="ZnF_GATA"/>
    <property type="match status" value="1"/>
</dbReference>
<evidence type="ECO:0000256" key="8">
    <source>
        <dbReference type="ARBA" id="ARBA00023242"/>
    </source>
</evidence>
<dbReference type="GO" id="GO:0000981">
    <property type="term" value="F:DNA-binding transcription factor activity, RNA polymerase II-specific"/>
    <property type="evidence" value="ECO:0007669"/>
    <property type="project" value="TreeGrafter"/>
</dbReference>
<proteinExistence type="predicted"/>
<dbReference type="CDD" id="cd00202">
    <property type="entry name" value="ZnF_GATA"/>
    <property type="match status" value="1"/>
</dbReference>
<dbReference type="GeneID" id="63734304"/>
<gene>
    <name evidence="11" type="ORF">ASPVEDRAFT_98475</name>
</gene>
<evidence type="ECO:0000256" key="6">
    <source>
        <dbReference type="ARBA" id="ARBA00023063"/>
    </source>
</evidence>
<evidence type="ECO:0000259" key="10">
    <source>
        <dbReference type="PROSITE" id="PS50114"/>
    </source>
</evidence>
<dbReference type="EMBL" id="KV878141">
    <property type="protein sequence ID" value="OJJ08755.1"/>
    <property type="molecule type" value="Genomic_DNA"/>
</dbReference>
<reference evidence="12" key="1">
    <citation type="journal article" date="2017" name="Genome Biol.">
        <title>Comparative genomics reveals high biological diversity and specific adaptations in the industrially and medically important fungal genus Aspergillus.</title>
        <authorList>
            <person name="de Vries R.P."/>
            <person name="Riley R."/>
            <person name="Wiebenga A."/>
            <person name="Aguilar-Osorio G."/>
            <person name="Amillis S."/>
            <person name="Uchima C.A."/>
            <person name="Anderluh G."/>
            <person name="Asadollahi M."/>
            <person name="Askin M."/>
            <person name="Barry K."/>
            <person name="Battaglia E."/>
            <person name="Bayram O."/>
            <person name="Benocci T."/>
            <person name="Braus-Stromeyer S.A."/>
            <person name="Caldana C."/>
            <person name="Canovas D."/>
            <person name="Cerqueira G.C."/>
            <person name="Chen F."/>
            <person name="Chen W."/>
            <person name="Choi C."/>
            <person name="Clum A."/>
            <person name="Dos Santos R.A."/>
            <person name="Damasio A.R."/>
            <person name="Diallinas G."/>
            <person name="Emri T."/>
            <person name="Fekete E."/>
            <person name="Flipphi M."/>
            <person name="Freyberg S."/>
            <person name="Gallo A."/>
            <person name="Gournas C."/>
            <person name="Habgood R."/>
            <person name="Hainaut M."/>
            <person name="Harispe M.L."/>
            <person name="Henrissat B."/>
            <person name="Hilden K.S."/>
            <person name="Hope R."/>
            <person name="Hossain A."/>
            <person name="Karabika E."/>
            <person name="Karaffa L."/>
            <person name="Karanyi Z."/>
            <person name="Krasevec N."/>
            <person name="Kuo A."/>
            <person name="Kusch H."/>
            <person name="LaButti K."/>
            <person name="Lagendijk E.L."/>
            <person name="Lapidus A."/>
            <person name="Levasseur A."/>
            <person name="Lindquist E."/>
            <person name="Lipzen A."/>
            <person name="Logrieco A.F."/>
            <person name="MacCabe A."/>
            <person name="Maekelae M.R."/>
            <person name="Malavazi I."/>
            <person name="Melin P."/>
            <person name="Meyer V."/>
            <person name="Mielnichuk N."/>
            <person name="Miskei M."/>
            <person name="Molnar A.P."/>
            <person name="Mule G."/>
            <person name="Ngan C.Y."/>
            <person name="Orejas M."/>
            <person name="Orosz E."/>
            <person name="Ouedraogo J.P."/>
            <person name="Overkamp K.M."/>
            <person name="Park H.-S."/>
            <person name="Perrone G."/>
            <person name="Piumi F."/>
            <person name="Punt P.J."/>
            <person name="Ram A.F."/>
            <person name="Ramon A."/>
            <person name="Rauscher S."/>
            <person name="Record E."/>
            <person name="Riano-Pachon D.M."/>
            <person name="Robert V."/>
            <person name="Roehrig J."/>
            <person name="Ruller R."/>
            <person name="Salamov A."/>
            <person name="Salih N.S."/>
            <person name="Samson R.A."/>
            <person name="Sandor E."/>
            <person name="Sanguinetti M."/>
            <person name="Schuetze T."/>
            <person name="Sepcic K."/>
            <person name="Shelest E."/>
            <person name="Sherlock G."/>
            <person name="Sophianopoulou V."/>
            <person name="Squina F.M."/>
            <person name="Sun H."/>
            <person name="Susca A."/>
            <person name="Todd R.B."/>
            <person name="Tsang A."/>
            <person name="Unkles S.E."/>
            <person name="van de Wiele N."/>
            <person name="van Rossen-Uffink D."/>
            <person name="Oliveira J.V."/>
            <person name="Vesth T.C."/>
            <person name="Visser J."/>
            <person name="Yu J.-H."/>
            <person name="Zhou M."/>
            <person name="Andersen M.R."/>
            <person name="Archer D.B."/>
            <person name="Baker S.E."/>
            <person name="Benoit I."/>
            <person name="Brakhage A.A."/>
            <person name="Braus G.H."/>
            <person name="Fischer R."/>
            <person name="Frisvad J.C."/>
            <person name="Goldman G.H."/>
            <person name="Houbraken J."/>
            <person name="Oakley B."/>
            <person name="Pocsi I."/>
            <person name="Scazzocchio C."/>
            <person name="Seiboth B."/>
            <person name="vanKuyk P.A."/>
            <person name="Wortman J."/>
            <person name="Dyer P.S."/>
            <person name="Grigoriev I.V."/>
        </authorList>
    </citation>
    <scope>NUCLEOTIDE SEQUENCE [LARGE SCALE GENOMIC DNA]</scope>
    <source>
        <strain evidence="12">CBS 583.65</strain>
    </source>
</reference>
<dbReference type="GO" id="GO:0008270">
    <property type="term" value="F:zinc ion binding"/>
    <property type="evidence" value="ECO:0007669"/>
    <property type="project" value="UniProtKB-KW"/>
</dbReference>
<dbReference type="STRING" id="1036611.A0A1L9Q4P8"/>
<evidence type="ECO:0000256" key="1">
    <source>
        <dbReference type="ARBA" id="ARBA00004123"/>
    </source>
</evidence>
<feature type="domain" description="GATA-type" evidence="10">
    <location>
        <begin position="3"/>
        <end position="56"/>
    </location>
</feature>
<evidence type="ECO:0000313" key="12">
    <source>
        <dbReference type="Proteomes" id="UP000184073"/>
    </source>
</evidence>
<comment type="subcellular location">
    <subcellularLocation>
        <location evidence="1">Nucleus</location>
    </subcellularLocation>
</comment>
<evidence type="ECO:0000313" key="11">
    <source>
        <dbReference type="EMBL" id="OJJ08755.1"/>
    </source>
</evidence>
<dbReference type="InterPro" id="IPR013088">
    <property type="entry name" value="Znf_NHR/GATA"/>
</dbReference>
<feature type="non-terminal residue" evidence="11">
    <location>
        <position position="63"/>
    </location>
</feature>
<evidence type="ECO:0000256" key="5">
    <source>
        <dbReference type="ARBA" id="ARBA00023015"/>
    </source>
</evidence>
<dbReference type="RefSeq" id="XP_040674517.1">
    <property type="nucleotide sequence ID" value="XM_040818793.1"/>
</dbReference>
<dbReference type="PROSITE" id="PS50114">
    <property type="entry name" value="GATA_ZN_FINGER_2"/>
    <property type="match status" value="1"/>
</dbReference>
<dbReference type="InterPro" id="IPR000679">
    <property type="entry name" value="Znf_GATA"/>
</dbReference>
<accession>A0A1L9Q4P8</accession>
<keyword evidence="5" id="KW-0805">Transcription regulation</keyword>
<dbReference type="OrthoDB" id="515401at2759"/>
<dbReference type="GO" id="GO:0000122">
    <property type="term" value="P:negative regulation of transcription by RNA polymerase II"/>
    <property type="evidence" value="ECO:0007669"/>
    <property type="project" value="TreeGrafter"/>
</dbReference>
<dbReference type="InterPro" id="IPR039355">
    <property type="entry name" value="Transcription_factor_GATA"/>
</dbReference>
<dbReference type="PANTHER" id="PTHR10071:SF281">
    <property type="entry name" value="BOX A-BINDING FACTOR-RELATED"/>
    <property type="match status" value="1"/>
</dbReference>
<dbReference type="VEuPathDB" id="FungiDB:ASPVEDRAFT_98475"/>
<sequence>GQSSTSIRCANCSTQNTSLWRHHHDGHTLCNACALFYKLHGRLRPLSMKTDVIRRRNRNGTNN</sequence>
<keyword evidence="3 9" id="KW-0863">Zinc-finger</keyword>
<dbReference type="GO" id="GO:0045944">
    <property type="term" value="P:positive regulation of transcription by RNA polymerase II"/>
    <property type="evidence" value="ECO:0007669"/>
    <property type="project" value="TreeGrafter"/>
</dbReference>
<evidence type="ECO:0000256" key="2">
    <source>
        <dbReference type="ARBA" id="ARBA00022723"/>
    </source>
</evidence>
<dbReference type="GO" id="GO:0005634">
    <property type="term" value="C:nucleus"/>
    <property type="evidence" value="ECO:0007669"/>
    <property type="project" value="UniProtKB-SubCell"/>
</dbReference>
<keyword evidence="6" id="KW-0534">Nitrate assimilation</keyword>
<evidence type="ECO:0000256" key="7">
    <source>
        <dbReference type="ARBA" id="ARBA00023163"/>
    </source>
</evidence>
<dbReference type="PRINTS" id="PR00619">
    <property type="entry name" value="GATAZNFINGER"/>
</dbReference>
<keyword evidence="8" id="KW-0539">Nucleus</keyword>
<dbReference type="FunFam" id="3.30.50.10:FF:000007">
    <property type="entry name" value="Nitrogen regulatory AreA, N-terminal"/>
    <property type="match status" value="1"/>
</dbReference>
<keyword evidence="12" id="KW-1185">Reference proteome</keyword>
<organism evidence="11 12">
    <name type="scientific">Aspergillus versicolor CBS 583.65</name>
    <dbReference type="NCBI Taxonomy" id="1036611"/>
    <lineage>
        <taxon>Eukaryota</taxon>
        <taxon>Fungi</taxon>
        <taxon>Dikarya</taxon>
        <taxon>Ascomycota</taxon>
        <taxon>Pezizomycotina</taxon>
        <taxon>Eurotiomycetes</taxon>
        <taxon>Eurotiomycetidae</taxon>
        <taxon>Eurotiales</taxon>
        <taxon>Aspergillaceae</taxon>
        <taxon>Aspergillus</taxon>
        <taxon>Aspergillus subgen. Nidulantes</taxon>
    </lineage>
</organism>
<dbReference type="Gene3D" id="3.30.50.10">
    <property type="entry name" value="Erythroid Transcription Factor GATA-1, subunit A"/>
    <property type="match status" value="1"/>
</dbReference>
<protein>
    <recommendedName>
        <fullName evidence="10">GATA-type domain-containing protein</fullName>
    </recommendedName>
</protein>
<dbReference type="Proteomes" id="UP000184073">
    <property type="component" value="Unassembled WGS sequence"/>
</dbReference>
<evidence type="ECO:0000256" key="3">
    <source>
        <dbReference type="ARBA" id="ARBA00022771"/>
    </source>
</evidence>
<dbReference type="GO" id="GO:0000978">
    <property type="term" value="F:RNA polymerase II cis-regulatory region sequence-specific DNA binding"/>
    <property type="evidence" value="ECO:0007669"/>
    <property type="project" value="TreeGrafter"/>
</dbReference>
<evidence type="ECO:0000256" key="4">
    <source>
        <dbReference type="ARBA" id="ARBA00022833"/>
    </source>
</evidence>
<dbReference type="Pfam" id="PF00320">
    <property type="entry name" value="GATA"/>
    <property type="match status" value="1"/>
</dbReference>
<dbReference type="SUPFAM" id="SSF57716">
    <property type="entry name" value="Glucocorticoid receptor-like (DNA-binding domain)"/>
    <property type="match status" value="1"/>
</dbReference>
<evidence type="ECO:0000256" key="9">
    <source>
        <dbReference type="PROSITE-ProRule" id="PRU00094"/>
    </source>
</evidence>
<dbReference type="PANTHER" id="PTHR10071">
    <property type="entry name" value="TRANSCRIPTION FACTOR GATA FAMILY MEMBER"/>
    <property type="match status" value="1"/>
</dbReference>
<feature type="non-terminal residue" evidence="11">
    <location>
        <position position="1"/>
    </location>
</feature>
<dbReference type="AlphaFoldDB" id="A0A1L9Q4P8"/>
<keyword evidence="7" id="KW-0804">Transcription</keyword>